<evidence type="ECO:0000259" key="3">
    <source>
        <dbReference type="Pfam" id="PF07833"/>
    </source>
</evidence>
<keyword evidence="2" id="KW-0472">Membrane</keyword>
<name>A0A1T2XH99_9BACL</name>
<feature type="domain" description="Copper amine oxidase-like N-terminal" evidence="3">
    <location>
        <begin position="390"/>
        <end position="491"/>
    </location>
</feature>
<feature type="region of interest" description="Disordered" evidence="1">
    <location>
        <begin position="1"/>
        <end position="26"/>
    </location>
</feature>
<protein>
    <recommendedName>
        <fullName evidence="3">Copper amine oxidase-like N-terminal domain-containing protein</fullName>
    </recommendedName>
</protein>
<organism evidence="4 5">
    <name type="scientific">Paenibacillus selenitireducens</name>
    <dbReference type="NCBI Taxonomy" id="1324314"/>
    <lineage>
        <taxon>Bacteria</taxon>
        <taxon>Bacillati</taxon>
        <taxon>Bacillota</taxon>
        <taxon>Bacilli</taxon>
        <taxon>Bacillales</taxon>
        <taxon>Paenibacillaceae</taxon>
        <taxon>Paenibacillus</taxon>
    </lineage>
</organism>
<dbReference type="STRING" id="1324314.BVG16_07970"/>
<proteinExistence type="predicted"/>
<dbReference type="Pfam" id="PF07833">
    <property type="entry name" value="Cu_amine_oxidN1"/>
    <property type="match status" value="1"/>
</dbReference>
<dbReference type="InterPro" id="IPR036582">
    <property type="entry name" value="Mao_N_sf"/>
</dbReference>
<evidence type="ECO:0000256" key="1">
    <source>
        <dbReference type="SAM" id="MobiDB-lite"/>
    </source>
</evidence>
<comment type="caution">
    <text evidence="4">The sequence shown here is derived from an EMBL/GenBank/DDBJ whole genome shotgun (WGS) entry which is preliminary data.</text>
</comment>
<dbReference type="EMBL" id="MSZX01000003">
    <property type="protein sequence ID" value="OPA79033.1"/>
    <property type="molecule type" value="Genomic_DNA"/>
</dbReference>
<keyword evidence="2" id="KW-0812">Transmembrane</keyword>
<evidence type="ECO:0000313" key="4">
    <source>
        <dbReference type="EMBL" id="OPA79033.1"/>
    </source>
</evidence>
<feature type="compositionally biased region" description="Basic residues" evidence="1">
    <location>
        <begin position="15"/>
        <end position="26"/>
    </location>
</feature>
<keyword evidence="2" id="KW-1133">Transmembrane helix</keyword>
<dbReference type="InterPro" id="IPR012854">
    <property type="entry name" value="Cu_amine_oxidase-like_N"/>
</dbReference>
<feature type="transmembrane region" description="Helical" evidence="2">
    <location>
        <begin position="33"/>
        <end position="54"/>
    </location>
</feature>
<evidence type="ECO:0000256" key="2">
    <source>
        <dbReference type="SAM" id="Phobius"/>
    </source>
</evidence>
<dbReference type="RefSeq" id="WP_078498031.1">
    <property type="nucleotide sequence ID" value="NZ_MSZX01000003.1"/>
</dbReference>
<dbReference type="Gene3D" id="3.30.457.10">
    <property type="entry name" value="Copper amine oxidase-like, N-terminal domain"/>
    <property type="match status" value="1"/>
</dbReference>
<dbReference type="SUPFAM" id="SSF55383">
    <property type="entry name" value="Copper amine oxidase, domain N"/>
    <property type="match status" value="1"/>
</dbReference>
<keyword evidence="5" id="KW-1185">Reference proteome</keyword>
<evidence type="ECO:0000313" key="5">
    <source>
        <dbReference type="Proteomes" id="UP000190188"/>
    </source>
</evidence>
<dbReference type="AlphaFoldDB" id="A0A1T2XH99"/>
<reference evidence="4 5" key="1">
    <citation type="submission" date="2017-01" db="EMBL/GenBank/DDBJ databases">
        <title>Genome analysis of Paenibacillus selenitrireducens ES3-24.</title>
        <authorList>
            <person name="Xu D."/>
            <person name="Yao R."/>
            <person name="Zheng S."/>
        </authorList>
    </citation>
    <scope>NUCLEOTIDE SEQUENCE [LARGE SCALE GENOMIC DNA]</scope>
    <source>
        <strain evidence="4 5">ES3-24</strain>
    </source>
</reference>
<gene>
    <name evidence="4" type="ORF">BVG16_07970</name>
</gene>
<dbReference type="OrthoDB" id="996097at2"/>
<dbReference type="Proteomes" id="UP000190188">
    <property type="component" value="Unassembled WGS sequence"/>
</dbReference>
<accession>A0A1T2XH99</accession>
<sequence length="499" mass="57377">MENPIQPSHPEASTRRQRQANLSKKRARPKRMVLQFLSISLILAVTVALFTALIDPLQFYHRGIGYTPLLSWEERYQNPGLAKNYDYDTIIIGTSMTENFLPSEVNNALGGTTMKLSMEGSRADEHYKIAKLALETGKVKKVLWGLDYFSLKNSTEADAKKYFPDYMYDDQLWNDYKYWFNYSVYQQFFRSLKANMKGKVTQNLEYLNNWNGLVTFGKDRTAASYAKANKEETYFEGNEESIEVIQANFTDHILSLVQAYPDVQFYFYYPPYSVLRQVVWYNTNPTRFNNQLAMKTWMFEQFTAYGNVKLYDFQTERAWTYNLDLYKDLSHHNQQVNSWIAQAVGRDDTKYRVTAANVQNFNDVMTYDAKTAVLNAANEVENVAVRLQGEVAPFTHRLLTDGELLVPVKEAMNLLDAEMSWDQATKTLMLKRNQHTLSVTVGNLEATADGQHVQLKAAPYLDEGLSLIPISEVAAYLGWTVEQHKEGQTTAIDLSLNPQ</sequence>